<protein>
    <submittedName>
        <fullName evidence="1">Uncharacterized protein</fullName>
    </submittedName>
</protein>
<gene>
    <name evidence="1" type="ORF">H9647_01535</name>
</gene>
<keyword evidence="2" id="KW-1185">Reference proteome</keyword>
<dbReference type="Proteomes" id="UP000608071">
    <property type="component" value="Unassembled WGS sequence"/>
</dbReference>
<sequence>MILITKNNRIDDAISSHTFQVQTDLVELESAINYQMDQSWQDDNVVLEKMEDIKEELNSFMKIGQTLGRLTKEQERELSILYNYLSTYPDYTGVPNTVLSSADRKKLEVLASNLPKAGWGMNISYSGDWDSFSEKLNKLL</sequence>
<dbReference type="RefSeq" id="WP_191797536.1">
    <property type="nucleotide sequence ID" value="NZ_JACSQL010000001.1"/>
</dbReference>
<comment type="caution">
    <text evidence="1">The sequence shown here is derived from an EMBL/GenBank/DDBJ whole genome shotgun (WGS) entry which is preliminary data.</text>
</comment>
<dbReference type="EMBL" id="JACSQL010000001">
    <property type="protein sequence ID" value="MBD7966734.1"/>
    <property type="molecule type" value="Genomic_DNA"/>
</dbReference>
<evidence type="ECO:0000313" key="1">
    <source>
        <dbReference type="EMBL" id="MBD7966734.1"/>
    </source>
</evidence>
<proteinExistence type="predicted"/>
<accession>A0ABR8SUD4</accession>
<organism evidence="1 2">
    <name type="scientific">Paenibacillus gallinarum</name>
    <dbReference type="NCBI Taxonomy" id="2762232"/>
    <lineage>
        <taxon>Bacteria</taxon>
        <taxon>Bacillati</taxon>
        <taxon>Bacillota</taxon>
        <taxon>Bacilli</taxon>
        <taxon>Bacillales</taxon>
        <taxon>Paenibacillaceae</taxon>
        <taxon>Paenibacillus</taxon>
    </lineage>
</organism>
<name>A0ABR8SUD4_9BACL</name>
<evidence type="ECO:0000313" key="2">
    <source>
        <dbReference type="Proteomes" id="UP000608071"/>
    </source>
</evidence>
<reference evidence="1 2" key="1">
    <citation type="submission" date="2020-08" db="EMBL/GenBank/DDBJ databases">
        <title>A Genomic Blueprint of the Chicken Gut Microbiome.</title>
        <authorList>
            <person name="Gilroy R."/>
            <person name="Ravi A."/>
            <person name="Getino M."/>
            <person name="Pursley I."/>
            <person name="Horton D.L."/>
            <person name="Alikhan N.-F."/>
            <person name="Baker D."/>
            <person name="Gharbi K."/>
            <person name="Hall N."/>
            <person name="Watson M."/>
            <person name="Adriaenssens E.M."/>
            <person name="Foster-Nyarko E."/>
            <person name="Jarju S."/>
            <person name="Secka A."/>
            <person name="Antonio M."/>
            <person name="Oren A."/>
            <person name="Chaudhuri R."/>
            <person name="La Ragione R.M."/>
            <person name="Hildebrand F."/>
            <person name="Pallen M.J."/>
        </authorList>
    </citation>
    <scope>NUCLEOTIDE SEQUENCE [LARGE SCALE GENOMIC DNA]</scope>
    <source>
        <strain evidence="1 2">Sa2BVA9</strain>
    </source>
</reference>